<evidence type="ECO:0000259" key="2">
    <source>
        <dbReference type="PROSITE" id="PS50089"/>
    </source>
</evidence>
<keyword evidence="4" id="KW-1185">Reference proteome</keyword>
<dbReference type="Proteomes" id="UP000799750">
    <property type="component" value="Unassembled WGS sequence"/>
</dbReference>
<dbReference type="InterPro" id="IPR001841">
    <property type="entry name" value="Znf_RING"/>
</dbReference>
<evidence type="ECO:0000313" key="4">
    <source>
        <dbReference type="Proteomes" id="UP000799750"/>
    </source>
</evidence>
<dbReference type="InterPro" id="IPR013083">
    <property type="entry name" value="Znf_RING/FYVE/PHD"/>
</dbReference>
<dbReference type="GO" id="GO:0008270">
    <property type="term" value="F:zinc ion binding"/>
    <property type="evidence" value="ECO:0007669"/>
    <property type="project" value="UniProtKB-KW"/>
</dbReference>
<keyword evidence="1" id="KW-0862">Zinc</keyword>
<keyword evidence="1" id="KW-0863">Zinc-finger</keyword>
<dbReference type="SUPFAM" id="SSF57850">
    <property type="entry name" value="RING/U-box"/>
    <property type="match status" value="1"/>
</dbReference>
<evidence type="ECO:0000256" key="1">
    <source>
        <dbReference type="PROSITE-ProRule" id="PRU00175"/>
    </source>
</evidence>
<organism evidence="3 4">
    <name type="scientific">Lophium mytilinum</name>
    <dbReference type="NCBI Taxonomy" id="390894"/>
    <lineage>
        <taxon>Eukaryota</taxon>
        <taxon>Fungi</taxon>
        <taxon>Dikarya</taxon>
        <taxon>Ascomycota</taxon>
        <taxon>Pezizomycotina</taxon>
        <taxon>Dothideomycetes</taxon>
        <taxon>Pleosporomycetidae</taxon>
        <taxon>Mytilinidiales</taxon>
        <taxon>Mytilinidiaceae</taxon>
        <taxon>Lophium</taxon>
    </lineage>
</organism>
<dbReference type="Gene3D" id="3.30.40.10">
    <property type="entry name" value="Zinc/RING finger domain, C3HC4 (zinc finger)"/>
    <property type="match status" value="1"/>
</dbReference>
<dbReference type="AlphaFoldDB" id="A0A6A6QGW0"/>
<dbReference type="Pfam" id="PF13639">
    <property type="entry name" value="zf-RING_2"/>
    <property type="match status" value="1"/>
</dbReference>
<keyword evidence="1" id="KW-0479">Metal-binding</keyword>
<protein>
    <recommendedName>
        <fullName evidence="2">RING-type domain-containing protein</fullName>
    </recommendedName>
</protein>
<accession>A0A6A6QGW0</accession>
<reference evidence="3" key="1">
    <citation type="journal article" date="2020" name="Stud. Mycol.">
        <title>101 Dothideomycetes genomes: a test case for predicting lifestyles and emergence of pathogens.</title>
        <authorList>
            <person name="Haridas S."/>
            <person name="Albert R."/>
            <person name="Binder M."/>
            <person name="Bloem J."/>
            <person name="Labutti K."/>
            <person name="Salamov A."/>
            <person name="Andreopoulos B."/>
            <person name="Baker S."/>
            <person name="Barry K."/>
            <person name="Bills G."/>
            <person name="Bluhm B."/>
            <person name="Cannon C."/>
            <person name="Castanera R."/>
            <person name="Culley D."/>
            <person name="Daum C."/>
            <person name="Ezra D."/>
            <person name="Gonzalez J."/>
            <person name="Henrissat B."/>
            <person name="Kuo A."/>
            <person name="Liang C."/>
            <person name="Lipzen A."/>
            <person name="Lutzoni F."/>
            <person name="Magnuson J."/>
            <person name="Mondo S."/>
            <person name="Nolan M."/>
            <person name="Ohm R."/>
            <person name="Pangilinan J."/>
            <person name="Park H.-J."/>
            <person name="Ramirez L."/>
            <person name="Alfaro M."/>
            <person name="Sun H."/>
            <person name="Tritt A."/>
            <person name="Yoshinaga Y."/>
            <person name="Zwiers L.-H."/>
            <person name="Turgeon B."/>
            <person name="Goodwin S."/>
            <person name="Spatafora J."/>
            <person name="Crous P."/>
            <person name="Grigoriev I."/>
        </authorList>
    </citation>
    <scope>NUCLEOTIDE SEQUENCE</scope>
    <source>
        <strain evidence="3">CBS 269.34</strain>
    </source>
</reference>
<dbReference type="OrthoDB" id="8062037at2759"/>
<name>A0A6A6QGW0_9PEZI</name>
<dbReference type="PROSITE" id="PS50089">
    <property type="entry name" value="ZF_RING_2"/>
    <property type="match status" value="1"/>
</dbReference>
<gene>
    <name evidence="3" type="ORF">BU16DRAFT_543467</name>
</gene>
<feature type="domain" description="RING-type" evidence="2">
    <location>
        <begin position="245"/>
        <end position="292"/>
    </location>
</feature>
<proteinExistence type="predicted"/>
<sequence length="306" mass="34133">MAASTSTLNVVDDSTRPPAANIILRPSEALTGGVMKNLHVEGTCTYGNLVIHADGDAAQHGDLHILFPREAIVKRWYGEATVPRDVRTILPATRARERLQFPHGRNPYAGLRDFRLERVNDTDKRMVTKGPATTVFEFGEQSVRVRTNGVIALECLEPEDETELQDTSGQNEHARHRRFSNVWRRLRGGNHRAAQAATPDDSPSEEEIWEMPTGALEDVPLEFVGPRTNVDELAKPTDEKDLPECSICQDAQYGVGHRAVKLNACGHIFGEECLSVMFNHRFAASNTCPNCRVQLFKKKERQAVRG</sequence>
<dbReference type="EMBL" id="MU004196">
    <property type="protein sequence ID" value="KAF2491230.1"/>
    <property type="molecule type" value="Genomic_DNA"/>
</dbReference>
<evidence type="ECO:0000313" key="3">
    <source>
        <dbReference type="EMBL" id="KAF2491230.1"/>
    </source>
</evidence>